<name>A0ABW5GGF2_9PSEU</name>
<protein>
    <submittedName>
        <fullName evidence="2">DUF2269 family protein</fullName>
    </submittedName>
</protein>
<dbReference type="EMBL" id="JBHUKU010000008">
    <property type="protein sequence ID" value="MFD2460232.1"/>
    <property type="molecule type" value="Genomic_DNA"/>
</dbReference>
<proteinExistence type="predicted"/>
<keyword evidence="1" id="KW-0472">Membrane</keyword>
<reference evidence="3" key="1">
    <citation type="journal article" date="2019" name="Int. J. Syst. Evol. Microbiol.">
        <title>The Global Catalogue of Microorganisms (GCM) 10K type strain sequencing project: providing services to taxonomists for standard genome sequencing and annotation.</title>
        <authorList>
            <consortium name="The Broad Institute Genomics Platform"/>
            <consortium name="The Broad Institute Genome Sequencing Center for Infectious Disease"/>
            <person name="Wu L."/>
            <person name="Ma J."/>
        </authorList>
    </citation>
    <scope>NUCLEOTIDE SEQUENCE [LARGE SCALE GENOMIC DNA]</scope>
    <source>
        <strain evidence="3">CGMCC 4.7643</strain>
    </source>
</reference>
<keyword evidence="1" id="KW-1133">Transmembrane helix</keyword>
<feature type="transmembrane region" description="Helical" evidence="1">
    <location>
        <begin position="142"/>
        <end position="162"/>
    </location>
</feature>
<feature type="transmembrane region" description="Helical" evidence="1">
    <location>
        <begin position="97"/>
        <end position="115"/>
    </location>
</feature>
<accession>A0ABW5GGF2</accession>
<organism evidence="2 3">
    <name type="scientific">Amycolatopsis samaneae</name>
    <dbReference type="NCBI Taxonomy" id="664691"/>
    <lineage>
        <taxon>Bacteria</taxon>
        <taxon>Bacillati</taxon>
        <taxon>Actinomycetota</taxon>
        <taxon>Actinomycetes</taxon>
        <taxon>Pseudonocardiales</taxon>
        <taxon>Pseudonocardiaceae</taxon>
        <taxon>Amycolatopsis</taxon>
    </lineage>
</organism>
<keyword evidence="1" id="KW-0812">Transmembrane</keyword>
<keyword evidence="3" id="KW-1185">Reference proteome</keyword>
<gene>
    <name evidence="2" type="ORF">ACFSYJ_16595</name>
</gene>
<feature type="transmembrane region" description="Helical" evidence="1">
    <location>
        <begin position="21"/>
        <end position="47"/>
    </location>
</feature>
<evidence type="ECO:0000313" key="2">
    <source>
        <dbReference type="EMBL" id="MFD2460232.1"/>
    </source>
</evidence>
<feature type="transmembrane region" description="Helical" evidence="1">
    <location>
        <begin position="67"/>
        <end position="85"/>
    </location>
</feature>
<sequence length="196" mass="20927">MTTSAPARPRRLKPRTRKAFLVIHLVSAAVWIGMDVALGILVCTALLTSDPAVAAGSYRVLELFAGWPMLAASLVCLVSGVVLAVRSKYGLARYWWVLAKLVVNVLMSLLILFVLRPGLNDVAANAERLAAGDTSLGSPRELLYPVVVAPSLLLFATVISVFKPWGPIRRRTTATASVVAEKPLHDGRVATSKSGA</sequence>
<evidence type="ECO:0000313" key="3">
    <source>
        <dbReference type="Proteomes" id="UP001597419"/>
    </source>
</evidence>
<dbReference type="RefSeq" id="WP_345398200.1">
    <property type="nucleotide sequence ID" value="NZ_BAABHG010000009.1"/>
</dbReference>
<evidence type="ECO:0000256" key="1">
    <source>
        <dbReference type="SAM" id="Phobius"/>
    </source>
</evidence>
<dbReference type="Proteomes" id="UP001597419">
    <property type="component" value="Unassembled WGS sequence"/>
</dbReference>
<comment type="caution">
    <text evidence="2">The sequence shown here is derived from an EMBL/GenBank/DDBJ whole genome shotgun (WGS) entry which is preliminary data.</text>
</comment>